<dbReference type="AlphaFoldDB" id="D6YUX4"/>
<dbReference type="InterPro" id="IPR013149">
    <property type="entry name" value="ADH-like_C"/>
</dbReference>
<dbReference type="SMART" id="SM00829">
    <property type="entry name" value="PKS_ER"/>
    <property type="match status" value="1"/>
</dbReference>
<sequence>MKVIQIRELKRTVEEAIHSLEVVEKPIPDPKPGQVLVKMAAAPCNPSDLLFLSGKYGVKKSYPAVPGWEGAGIVVKSGGGALGWWLKGKRVACGGQSKLDGTWAEYYIADAKACVPLRDEVSFEQGATLLINPLTAVGMMEEVLKGKHKAVVQNASLSQVGRLLRKLAEIEGIPLIDIVRRSEHERQLRQEGARHVVNSSEENFRDQLKKLCDELSATIAFDAVAGEMTGDLANAMPEKSFVFVYGALSGKPSAGVTPYSLIFQSKCVRGFWLSKWIKEKGVLRTLLAIRKVQQLMGSGGFHTTIREVVGPEKWSKALLEYSRSMSGGKILLSFQNV</sequence>
<dbReference type="GO" id="GO:0070402">
    <property type="term" value="F:NADPH binding"/>
    <property type="evidence" value="ECO:0007669"/>
    <property type="project" value="TreeGrafter"/>
</dbReference>
<name>D6YUX4_WADCW</name>
<dbReference type="SUPFAM" id="SSF51735">
    <property type="entry name" value="NAD(P)-binding Rossmann-fold domains"/>
    <property type="match status" value="1"/>
</dbReference>
<dbReference type="eggNOG" id="COG0604">
    <property type="taxonomic scope" value="Bacteria"/>
</dbReference>
<dbReference type="Gene3D" id="3.40.50.720">
    <property type="entry name" value="NAD(P)-binding Rossmann-like Domain"/>
    <property type="match status" value="1"/>
</dbReference>
<dbReference type="InterPro" id="IPR036291">
    <property type="entry name" value="NAD(P)-bd_dom_sf"/>
</dbReference>
<keyword evidence="2" id="KW-0560">Oxidoreductase</keyword>
<dbReference type="InterPro" id="IPR011032">
    <property type="entry name" value="GroES-like_sf"/>
</dbReference>
<keyword evidence="5" id="KW-1185">Reference proteome</keyword>
<dbReference type="SUPFAM" id="SSF50129">
    <property type="entry name" value="GroES-like"/>
    <property type="match status" value="1"/>
</dbReference>
<evidence type="ECO:0000313" key="5">
    <source>
        <dbReference type="Proteomes" id="UP000001505"/>
    </source>
</evidence>
<dbReference type="GO" id="GO:0016651">
    <property type="term" value="F:oxidoreductase activity, acting on NAD(P)H"/>
    <property type="evidence" value="ECO:0007669"/>
    <property type="project" value="TreeGrafter"/>
</dbReference>
<dbReference type="PANTHER" id="PTHR48106:SF18">
    <property type="entry name" value="QUINONE OXIDOREDUCTASE PIG3"/>
    <property type="match status" value="1"/>
</dbReference>
<dbReference type="STRING" id="716544.wcw_0565"/>
<protein>
    <submittedName>
        <fullName evidence="4">Putative Zn-dependent oxidoreductase</fullName>
    </submittedName>
</protein>
<evidence type="ECO:0000256" key="1">
    <source>
        <dbReference type="ARBA" id="ARBA00022857"/>
    </source>
</evidence>
<evidence type="ECO:0000313" key="4">
    <source>
        <dbReference type="EMBL" id="ADI37935.1"/>
    </source>
</evidence>
<evidence type="ECO:0000256" key="2">
    <source>
        <dbReference type="ARBA" id="ARBA00023002"/>
    </source>
</evidence>
<dbReference type="Proteomes" id="UP000001505">
    <property type="component" value="Chromosome"/>
</dbReference>
<gene>
    <name evidence="4" type="ordered locus">wcw_0565</name>
</gene>
<dbReference type="Pfam" id="PF08240">
    <property type="entry name" value="ADH_N"/>
    <property type="match status" value="1"/>
</dbReference>
<dbReference type="InterPro" id="IPR020843">
    <property type="entry name" value="ER"/>
</dbReference>
<keyword evidence="1" id="KW-0521">NADP</keyword>
<evidence type="ECO:0000259" key="3">
    <source>
        <dbReference type="SMART" id="SM00829"/>
    </source>
</evidence>
<dbReference type="CDD" id="cd08291">
    <property type="entry name" value="ETR_like_1"/>
    <property type="match status" value="1"/>
</dbReference>
<dbReference type="OrthoDB" id="9787435at2"/>
<organism evidence="4 5">
    <name type="scientific">Waddlia chondrophila (strain ATCC VR-1470 / WSU 86-1044)</name>
    <dbReference type="NCBI Taxonomy" id="716544"/>
    <lineage>
        <taxon>Bacteria</taxon>
        <taxon>Pseudomonadati</taxon>
        <taxon>Chlamydiota</taxon>
        <taxon>Chlamydiia</taxon>
        <taxon>Parachlamydiales</taxon>
        <taxon>Waddliaceae</taxon>
        <taxon>Waddlia</taxon>
    </lineage>
</organism>
<feature type="domain" description="Enoyl reductase (ER)" evidence="3">
    <location>
        <begin position="15"/>
        <end position="332"/>
    </location>
</feature>
<dbReference type="InterPro" id="IPR013154">
    <property type="entry name" value="ADH-like_N"/>
</dbReference>
<reference evidence="4 5" key="1">
    <citation type="journal article" date="2010" name="PLoS ONE">
        <title>The Waddlia genome: a window into chlamydial biology.</title>
        <authorList>
            <person name="Bertelli C."/>
            <person name="Collyn F."/>
            <person name="Croxatto A."/>
            <person name="Ruckert C."/>
            <person name="Polkinghorne A."/>
            <person name="Kebbi-Beghdadi C."/>
            <person name="Goesmann A."/>
            <person name="Vaughan L."/>
            <person name="Greub G."/>
        </authorList>
    </citation>
    <scope>NUCLEOTIDE SEQUENCE [LARGE SCALE GENOMIC DNA]</scope>
    <source>
        <strain evidence="5">ATCC VR-1470 / WSU 86-1044</strain>
    </source>
</reference>
<dbReference type="Pfam" id="PF00107">
    <property type="entry name" value="ADH_zinc_N"/>
    <property type="match status" value="1"/>
</dbReference>
<accession>D6YUX4</accession>
<dbReference type="EMBL" id="CP001928">
    <property type="protein sequence ID" value="ADI37935.1"/>
    <property type="molecule type" value="Genomic_DNA"/>
</dbReference>
<dbReference type="PANTHER" id="PTHR48106">
    <property type="entry name" value="QUINONE OXIDOREDUCTASE PIG3-RELATED"/>
    <property type="match status" value="1"/>
</dbReference>
<dbReference type="HOGENOM" id="CLU_026673_17_2_0"/>
<dbReference type="Gene3D" id="3.90.180.10">
    <property type="entry name" value="Medium-chain alcohol dehydrogenases, catalytic domain"/>
    <property type="match status" value="1"/>
</dbReference>
<proteinExistence type="predicted"/>
<dbReference type="RefSeq" id="WP_013181660.1">
    <property type="nucleotide sequence ID" value="NC_014225.1"/>
</dbReference>
<dbReference type="KEGG" id="wch:wcw_0565"/>